<reference evidence="2" key="1">
    <citation type="submission" date="2021-03" db="EMBL/GenBank/DDBJ databases">
        <title>Draft genome sequence of rust myrtle Austropuccinia psidii MF-1, a brazilian biotype.</title>
        <authorList>
            <person name="Quecine M.C."/>
            <person name="Pachon D.M.R."/>
            <person name="Bonatelli M.L."/>
            <person name="Correr F.H."/>
            <person name="Franceschini L.M."/>
            <person name="Leite T.F."/>
            <person name="Margarido G.R.A."/>
            <person name="Almeida C.A."/>
            <person name="Ferrarezi J.A."/>
            <person name="Labate C.A."/>
        </authorList>
    </citation>
    <scope>NUCLEOTIDE SEQUENCE</scope>
    <source>
        <strain evidence="2">MF-1</strain>
    </source>
</reference>
<protein>
    <submittedName>
        <fullName evidence="2">Uncharacterized protein</fullName>
    </submittedName>
</protein>
<keyword evidence="3" id="KW-1185">Reference proteome</keyword>
<gene>
    <name evidence="2" type="ORF">O181_041992</name>
</gene>
<evidence type="ECO:0000256" key="1">
    <source>
        <dbReference type="SAM" id="MobiDB-lite"/>
    </source>
</evidence>
<feature type="region of interest" description="Disordered" evidence="1">
    <location>
        <begin position="81"/>
        <end position="115"/>
    </location>
</feature>
<feature type="compositionally biased region" description="Low complexity" evidence="1">
    <location>
        <begin position="81"/>
        <end position="91"/>
    </location>
</feature>
<name>A0A9Q3DLW4_9BASI</name>
<proteinExistence type="predicted"/>
<sequence length="127" mass="14786">MSFENVKYPVDKYPYEWCLGQYKRLKAIDPQMKIQMRNHKLLKHMPGELEHGIKCGCNQSCIIDDIANTLQDVRKRKNIGKYSSYKSSSSKDTAFQGGNQRKTQRKSGRSDQEEKLLSQLWVSRPLC</sequence>
<feature type="compositionally biased region" description="Polar residues" evidence="1">
    <location>
        <begin position="92"/>
        <end position="101"/>
    </location>
</feature>
<dbReference type="Proteomes" id="UP000765509">
    <property type="component" value="Unassembled WGS sequence"/>
</dbReference>
<dbReference type="EMBL" id="AVOT02016742">
    <property type="protein sequence ID" value="MBW0502277.1"/>
    <property type="molecule type" value="Genomic_DNA"/>
</dbReference>
<accession>A0A9Q3DLW4</accession>
<evidence type="ECO:0000313" key="2">
    <source>
        <dbReference type="EMBL" id="MBW0502277.1"/>
    </source>
</evidence>
<dbReference type="AlphaFoldDB" id="A0A9Q3DLW4"/>
<organism evidence="2 3">
    <name type="scientific">Austropuccinia psidii MF-1</name>
    <dbReference type="NCBI Taxonomy" id="1389203"/>
    <lineage>
        <taxon>Eukaryota</taxon>
        <taxon>Fungi</taxon>
        <taxon>Dikarya</taxon>
        <taxon>Basidiomycota</taxon>
        <taxon>Pucciniomycotina</taxon>
        <taxon>Pucciniomycetes</taxon>
        <taxon>Pucciniales</taxon>
        <taxon>Sphaerophragmiaceae</taxon>
        <taxon>Austropuccinia</taxon>
    </lineage>
</organism>
<evidence type="ECO:0000313" key="3">
    <source>
        <dbReference type="Proteomes" id="UP000765509"/>
    </source>
</evidence>
<comment type="caution">
    <text evidence="2">The sequence shown here is derived from an EMBL/GenBank/DDBJ whole genome shotgun (WGS) entry which is preliminary data.</text>
</comment>